<proteinExistence type="predicted"/>
<name>A0A6J4L0R0_9CYAN</name>
<evidence type="ECO:0000313" key="1">
    <source>
        <dbReference type="EMBL" id="CAA9318341.1"/>
    </source>
</evidence>
<dbReference type="AlphaFoldDB" id="A0A6J4L0R0"/>
<sequence>MLIADHVGIKPAPTGILFARNLLRSNHLQQGKRQSLKE</sequence>
<protein>
    <submittedName>
        <fullName evidence="1">Uncharacterized protein</fullName>
    </submittedName>
</protein>
<gene>
    <name evidence="1" type="ORF">AVDCRST_MAG94-1333</name>
</gene>
<accession>A0A6J4L0R0</accession>
<reference evidence="1" key="1">
    <citation type="submission" date="2020-02" db="EMBL/GenBank/DDBJ databases">
        <authorList>
            <person name="Meier V. D."/>
        </authorList>
    </citation>
    <scope>NUCLEOTIDE SEQUENCE</scope>
    <source>
        <strain evidence="1">AVDCRST_MAG94</strain>
    </source>
</reference>
<dbReference type="EMBL" id="CADCTY010000460">
    <property type="protein sequence ID" value="CAA9318341.1"/>
    <property type="molecule type" value="Genomic_DNA"/>
</dbReference>
<organism evidence="1">
    <name type="scientific">uncultured Leptolyngbya sp</name>
    <dbReference type="NCBI Taxonomy" id="332963"/>
    <lineage>
        <taxon>Bacteria</taxon>
        <taxon>Bacillati</taxon>
        <taxon>Cyanobacteriota</taxon>
        <taxon>Cyanophyceae</taxon>
        <taxon>Leptolyngbyales</taxon>
        <taxon>Leptolyngbyaceae</taxon>
        <taxon>Leptolyngbya group</taxon>
        <taxon>Leptolyngbya</taxon>
        <taxon>environmental samples</taxon>
    </lineage>
</organism>